<dbReference type="Pfam" id="PF01252">
    <property type="entry name" value="Peptidase_A8"/>
    <property type="match status" value="1"/>
</dbReference>
<dbReference type="GO" id="GO:0005886">
    <property type="term" value="C:plasma membrane"/>
    <property type="evidence" value="ECO:0007669"/>
    <property type="project" value="UniProtKB-SubCell"/>
</dbReference>
<dbReference type="GO" id="GO:0006508">
    <property type="term" value="P:proteolysis"/>
    <property type="evidence" value="ECO:0007669"/>
    <property type="project" value="UniProtKB-KW"/>
</dbReference>
<evidence type="ECO:0000313" key="12">
    <source>
        <dbReference type="EMBL" id="SPU43870.1"/>
    </source>
</evidence>
<evidence type="ECO:0000256" key="8">
    <source>
        <dbReference type="ARBA" id="ARBA00023136"/>
    </source>
</evidence>
<protein>
    <recommendedName>
        <fullName evidence="9">Lipoprotein signal peptidase</fullName>
        <ecNumber evidence="9">3.4.23.36</ecNumber>
    </recommendedName>
    <alternativeName>
        <fullName evidence="9">Prolipoprotein signal peptidase</fullName>
    </alternativeName>
    <alternativeName>
        <fullName evidence="9">Signal peptidase II</fullName>
        <shortName evidence="9">SPase II</shortName>
    </alternativeName>
</protein>
<proteinExistence type="inferred from homology"/>
<keyword evidence="3 9" id="KW-0645">Protease</keyword>
<organism evidence="12 13">
    <name type="scientific">Brevundimonas diminuta</name>
    <name type="common">Pseudomonas diminuta</name>
    <dbReference type="NCBI Taxonomy" id="293"/>
    <lineage>
        <taxon>Bacteria</taxon>
        <taxon>Pseudomonadati</taxon>
        <taxon>Pseudomonadota</taxon>
        <taxon>Alphaproteobacteria</taxon>
        <taxon>Caulobacterales</taxon>
        <taxon>Caulobacteraceae</taxon>
        <taxon>Brevundimonas</taxon>
    </lineage>
</organism>
<evidence type="ECO:0000313" key="13">
    <source>
        <dbReference type="Proteomes" id="UP000250358"/>
    </source>
</evidence>
<feature type="transmembrane region" description="Helical" evidence="9">
    <location>
        <begin position="43"/>
        <end position="65"/>
    </location>
</feature>
<feature type="active site" evidence="9">
    <location>
        <position position="125"/>
    </location>
</feature>
<dbReference type="PRINTS" id="PR00781">
    <property type="entry name" value="LIPOSIGPTASE"/>
</dbReference>
<keyword evidence="12" id="KW-0449">Lipoprotein</keyword>
<dbReference type="Proteomes" id="UP000250358">
    <property type="component" value="Unassembled WGS sequence"/>
</dbReference>
<gene>
    <name evidence="12" type="primary">lspA_2</name>
    <name evidence="9" type="synonym">lspA</name>
    <name evidence="12" type="ORF">NCTC11165_01263</name>
</gene>
<evidence type="ECO:0000256" key="5">
    <source>
        <dbReference type="ARBA" id="ARBA00022750"/>
    </source>
</evidence>
<name>A0A2X1AJK9_BREDI</name>
<accession>A0A2X1AJK9</accession>
<evidence type="ECO:0000256" key="6">
    <source>
        <dbReference type="ARBA" id="ARBA00022801"/>
    </source>
</evidence>
<comment type="catalytic activity">
    <reaction evidence="9 10">
        <text>Release of signal peptides from bacterial membrane prolipoproteins. Hydrolyzes -Xaa-Yaa-Zaa-|-(S,diacylglyceryl)Cys-, in which Xaa is hydrophobic (preferably Leu), and Yaa (Ala or Ser) and Zaa (Gly or Ala) have small, neutral side chains.</text>
        <dbReference type="EC" id="3.4.23.36"/>
    </reaction>
</comment>
<keyword evidence="8 9" id="KW-0472">Membrane</keyword>
<feature type="transmembrane region" description="Helical" evidence="9">
    <location>
        <begin position="98"/>
        <end position="115"/>
    </location>
</feature>
<keyword evidence="7 9" id="KW-1133">Transmembrane helix</keyword>
<sequence>MVFTERRGARVLNVRAMAIGLAVTVIVVDQATKAMARGNLEDVVNLTSFIALRLGFNPGVTFGLFAGSGDMGCWVLSIVSLLIIVVLSIWAWRTRRPLLAAGLSLMVGGALGNLLDRLRFGHVTDFIDLHWGDAHWPTFNLADAAIVCGIGLLLLASRSGAEPGTSSPTIEPTVR</sequence>
<dbReference type="NCBIfam" id="TIGR00077">
    <property type="entry name" value="lspA"/>
    <property type="match status" value="1"/>
</dbReference>
<dbReference type="HAMAP" id="MF_00161">
    <property type="entry name" value="LspA"/>
    <property type="match status" value="1"/>
</dbReference>
<dbReference type="InterPro" id="IPR001872">
    <property type="entry name" value="Peptidase_A8"/>
</dbReference>
<evidence type="ECO:0000256" key="2">
    <source>
        <dbReference type="ARBA" id="ARBA00022475"/>
    </source>
</evidence>
<evidence type="ECO:0000256" key="1">
    <source>
        <dbReference type="ARBA" id="ARBA00006139"/>
    </source>
</evidence>
<feature type="transmembrane region" description="Helical" evidence="9">
    <location>
        <begin position="12"/>
        <end position="31"/>
    </location>
</feature>
<dbReference type="UniPathway" id="UPA00665"/>
<evidence type="ECO:0000256" key="3">
    <source>
        <dbReference type="ARBA" id="ARBA00022670"/>
    </source>
</evidence>
<comment type="pathway">
    <text evidence="9">Protein modification; lipoprotein biosynthesis (signal peptide cleavage).</text>
</comment>
<keyword evidence="2 9" id="KW-1003">Cell membrane</keyword>
<dbReference type="PANTHER" id="PTHR33695:SF1">
    <property type="entry name" value="LIPOPROTEIN SIGNAL PEPTIDASE"/>
    <property type="match status" value="1"/>
</dbReference>
<evidence type="ECO:0000256" key="7">
    <source>
        <dbReference type="ARBA" id="ARBA00022989"/>
    </source>
</evidence>
<evidence type="ECO:0000256" key="9">
    <source>
        <dbReference type="HAMAP-Rule" id="MF_00161"/>
    </source>
</evidence>
<comment type="subcellular location">
    <subcellularLocation>
        <location evidence="9">Cell membrane</location>
        <topology evidence="9">Multi-pass membrane protein</topology>
    </subcellularLocation>
</comment>
<dbReference type="RefSeq" id="WP_252865548.1">
    <property type="nucleotide sequence ID" value="NZ_UAQM01000006.1"/>
</dbReference>
<dbReference type="PROSITE" id="PS00855">
    <property type="entry name" value="SPASE_II"/>
    <property type="match status" value="1"/>
</dbReference>
<keyword evidence="4 9" id="KW-0812">Transmembrane</keyword>
<keyword evidence="5 9" id="KW-0064">Aspartyl protease</keyword>
<dbReference type="EC" id="3.4.23.36" evidence="9"/>
<keyword evidence="6 9" id="KW-0378">Hydrolase</keyword>
<feature type="active site" evidence="9">
    <location>
        <position position="143"/>
    </location>
</feature>
<evidence type="ECO:0000256" key="10">
    <source>
        <dbReference type="RuleBase" id="RU000594"/>
    </source>
</evidence>
<comment type="function">
    <text evidence="9 10">This protein specifically catalyzes the removal of signal peptides from prolipoproteins.</text>
</comment>
<evidence type="ECO:0000256" key="4">
    <source>
        <dbReference type="ARBA" id="ARBA00022692"/>
    </source>
</evidence>
<dbReference type="AlphaFoldDB" id="A0A2X1AJK9"/>
<evidence type="ECO:0000256" key="11">
    <source>
        <dbReference type="RuleBase" id="RU004181"/>
    </source>
</evidence>
<dbReference type="GO" id="GO:0004190">
    <property type="term" value="F:aspartic-type endopeptidase activity"/>
    <property type="evidence" value="ECO:0007669"/>
    <property type="project" value="UniProtKB-UniRule"/>
</dbReference>
<comment type="similarity">
    <text evidence="1 9 11">Belongs to the peptidase A8 family.</text>
</comment>
<reference evidence="12 13" key="1">
    <citation type="submission" date="2018-06" db="EMBL/GenBank/DDBJ databases">
        <authorList>
            <consortium name="Pathogen Informatics"/>
            <person name="Doyle S."/>
        </authorList>
    </citation>
    <scope>NUCLEOTIDE SEQUENCE [LARGE SCALE GENOMIC DNA]</scope>
    <source>
        <strain evidence="12 13">NCTC11165</strain>
    </source>
</reference>
<feature type="transmembrane region" description="Helical" evidence="9">
    <location>
        <begin position="71"/>
        <end position="91"/>
    </location>
</feature>
<dbReference type="EMBL" id="UAQM01000006">
    <property type="protein sequence ID" value="SPU43870.1"/>
    <property type="molecule type" value="Genomic_DNA"/>
</dbReference>
<dbReference type="PANTHER" id="PTHR33695">
    <property type="entry name" value="LIPOPROTEIN SIGNAL PEPTIDASE"/>
    <property type="match status" value="1"/>
</dbReference>